<keyword evidence="4" id="KW-0808">Transferase</keyword>
<sequence length="418" mass="46293">MKDLTVNRNTDSSVSLNSASDSFGLANLESFGGVESLNMIEETSPELTISDNNNLRQKEALIFSSVSDGILVLDIDGNHTIVNQAAADMLGYTIEEMVGKHSHKMWHHTHPDGTSFHESECPIYKTIKKNSTSHRNECMFWRKDGSSFIVDYSSNPLVKNGEVNGVVVVFRDISELKEAQKELKIQQDIVLAQSRQAAMGEMVAMIAHQWRQPLTIVSMAVNNLKIDMDLGTEITNETIDEMSDTIFEQVNHLSNTIDDFSDFLKPDKKKESVNICDVMERAIRMTGSGLKNNNIHVDIKMNCKSNIKAYPGELLQVFLNIINNSKDAIKHSQVKEPRIAIDVNEIDGLVIASICDNGGGIAYPTLKLLGQPYVSTRNKNGTGLGIYMSKTIIEKHLGGTLSWKNIGEGACFTVALQL</sequence>
<dbReference type="SUPFAM" id="SSF55874">
    <property type="entry name" value="ATPase domain of HSP90 chaperone/DNA topoisomerase II/histidine kinase"/>
    <property type="match status" value="1"/>
</dbReference>
<feature type="domain" description="PAS" evidence="10">
    <location>
        <begin position="55"/>
        <end position="130"/>
    </location>
</feature>
<keyword evidence="5" id="KW-0547">Nucleotide-binding</keyword>
<evidence type="ECO:0000313" key="12">
    <source>
        <dbReference type="EMBL" id="QOY52896.1"/>
    </source>
</evidence>
<organism evidence="12 13">
    <name type="scientific">Candidatus Sulfurimonas baltica</name>
    <dbReference type="NCBI Taxonomy" id="2740404"/>
    <lineage>
        <taxon>Bacteria</taxon>
        <taxon>Pseudomonadati</taxon>
        <taxon>Campylobacterota</taxon>
        <taxon>Epsilonproteobacteria</taxon>
        <taxon>Campylobacterales</taxon>
        <taxon>Sulfurimonadaceae</taxon>
        <taxon>Sulfurimonas</taxon>
    </lineage>
</organism>
<dbReference type="InterPro" id="IPR001610">
    <property type="entry name" value="PAC"/>
</dbReference>
<dbReference type="SUPFAM" id="SSF55785">
    <property type="entry name" value="PYP-like sensor domain (PAS domain)"/>
    <property type="match status" value="1"/>
</dbReference>
<reference evidence="12 13" key="1">
    <citation type="submission" date="2020-05" db="EMBL/GenBank/DDBJ databases">
        <title>Sulfurimonas marisnigri, sp. nov., and Sulfurimonas baltica, sp. nov., manganese oxide reducing chemolithoautotrophs of the class Epsilonproteobacteria isolated from the pelagic redoxclines of the Black and Baltic Seas and emended description of the genus Sulfurimonas.</title>
        <authorList>
            <person name="Henkel J.V."/>
            <person name="Laudan C."/>
            <person name="Werner J."/>
            <person name="Neu T."/>
            <person name="Plewe S."/>
            <person name="Sproer C."/>
            <person name="Bunk B."/>
            <person name="Schulz-Vogt H.N."/>
        </authorList>
    </citation>
    <scope>NUCLEOTIDE SEQUENCE [LARGE SCALE GENOMIC DNA]</scope>
    <source>
        <strain evidence="12 13">GD2</strain>
    </source>
</reference>
<dbReference type="Proteomes" id="UP000593994">
    <property type="component" value="Chromosome"/>
</dbReference>
<dbReference type="RefSeq" id="WP_194371383.1">
    <property type="nucleotide sequence ID" value="NZ_CP054492.1"/>
</dbReference>
<name>A0A7S7LWY7_9BACT</name>
<feature type="domain" description="Histidine kinase" evidence="9">
    <location>
        <begin position="205"/>
        <end position="418"/>
    </location>
</feature>
<dbReference type="Gene3D" id="3.30.565.10">
    <property type="entry name" value="Histidine kinase-like ATPase, C-terminal domain"/>
    <property type="match status" value="1"/>
</dbReference>
<gene>
    <name evidence="12" type="ORF">HUE88_04195</name>
</gene>
<dbReference type="Gene3D" id="3.30.450.20">
    <property type="entry name" value="PAS domain"/>
    <property type="match status" value="1"/>
</dbReference>
<evidence type="ECO:0000256" key="6">
    <source>
        <dbReference type="ARBA" id="ARBA00022777"/>
    </source>
</evidence>
<dbReference type="Pfam" id="PF00512">
    <property type="entry name" value="HisKA"/>
    <property type="match status" value="1"/>
</dbReference>
<keyword evidence="6" id="KW-0418">Kinase</keyword>
<dbReference type="InterPro" id="IPR000700">
    <property type="entry name" value="PAS-assoc_C"/>
</dbReference>
<evidence type="ECO:0000256" key="1">
    <source>
        <dbReference type="ARBA" id="ARBA00000085"/>
    </source>
</evidence>
<dbReference type="PANTHER" id="PTHR43065">
    <property type="entry name" value="SENSOR HISTIDINE KINASE"/>
    <property type="match status" value="1"/>
</dbReference>
<dbReference type="PANTHER" id="PTHR43065:SF10">
    <property type="entry name" value="PEROXIDE STRESS-ACTIVATED HISTIDINE KINASE MAK3"/>
    <property type="match status" value="1"/>
</dbReference>
<dbReference type="AlphaFoldDB" id="A0A7S7LWY7"/>
<evidence type="ECO:0000256" key="2">
    <source>
        <dbReference type="ARBA" id="ARBA00012438"/>
    </source>
</evidence>
<dbReference type="InterPro" id="IPR000014">
    <property type="entry name" value="PAS"/>
</dbReference>
<evidence type="ECO:0000256" key="7">
    <source>
        <dbReference type="ARBA" id="ARBA00022840"/>
    </source>
</evidence>
<dbReference type="SMART" id="SM00387">
    <property type="entry name" value="HATPase_c"/>
    <property type="match status" value="1"/>
</dbReference>
<dbReference type="SUPFAM" id="SSF47384">
    <property type="entry name" value="Homodimeric domain of signal transducing histidine kinase"/>
    <property type="match status" value="1"/>
</dbReference>
<dbReference type="CDD" id="cd00082">
    <property type="entry name" value="HisKA"/>
    <property type="match status" value="1"/>
</dbReference>
<dbReference type="GO" id="GO:0005524">
    <property type="term" value="F:ATP binding"/>
    <property type="evidence" value="ECO:0007669"/>
    <property type="project" value="UniProtKB-KW"/>
</dbReference>
<dbReference type="Gene3D" id="1.10.287.130">
    <property type="match status" value="1"/>
</dbReference>
<evidence type="ECO:0000259" key="9">
    <source>
        <dbReference type="PROSITE" id="PS50109"/>
    </source>
</evidence>
<evidence type="ECO:0000259" key="10">
    <source>
        <dbReference type="PROSITE" id="PS50112"/>
    </source>
</evidence>
<dbReference type="GO" id="GO:0000155">
    <property type="term" value="F:phosphorelay sensor kinase activity"/>
    <property type="evidence" value="ECO:0007669"/>
    <property type="project" value="InterPro"/>
</dbReference>
<dbReference type="PRINTS" id="PR00344">
    <property type="entry name" value="BCTRLSENSOR"/>
</dbReference>
<dbReference type="InterPro" id="IPR036097">
    <property type="entry name" value="HisK_dim/P_sf"/>
</dbReference>
<dbReference type="Pfam" id="PF13426">
    <property type="entry name" value="PAS_9"/>
    <property type="match status" value="1"/>
</dbReference>
<evidence type="ECO:0000256" key="3">
    <source>
        <dbReference type="ARBA" id="ARBA00022553"/>
    </source>
</evidence>
<dbReference type="SMART" id="SM00086">
    <property type="entry name" value="PAC"/>
    <property type="match status" value="1"/>
</dbReference>
<keyword evidence="3" id="KW-0597">Phosphoprotein</keyword>
<dbReference type="InterPro" id="IPR004358">
    <property type="entry name" value="Sig_transdc_His_kin-like_C"/>
</dbReference>
<dbReference type="PROSITE" id="PS50113">
    <property type="entry name" value="PAC"/>
    <property type="match status" value="1"/>
</dbReference>
<keyword evidence="7" id="KW-0067">ATP-binding</keyword>
<protein>
    <recommendedName>
        <fullName evidence="2">histidine kinase</fullName>
        <ecNumber evidence="2">2.7.13.3</ecNumber>
    </recommendedName>
</protein>
<feature type="domain" description="PAC" evidence="11">
    <location>
        <begin position="134"/>
        <end position="185"/>
    </location>
</feature>
<keyword evidence="8" id="KW-0902">Two-component regulatory system</keyword>
<dbReference type="InterPro" id="IPR005467">
    <property type="entry name" value="His_kinase_dom"/>
</dbReference>
<dbReference type="KEGG" id="sbal:HUE88_04195"/>
<evidence type="ECO:0000313" key="13">
    <source>
        <dbReference type="Proteomes" id="UP000593994"/>
    </source>
</evidence>
<dbReference type="EC" id="2.7.13.3" evidence="2"/>
<proteinExistence type="predicted"/>
<comment type="catalytic activity">
    <reaction evidence="1">
        <text>ATP + protein L-histidine = ADP + protein N-phospho-L-histidine.</text>
        <dbReference type="EC" id="2.7.13.3"/>
    </reaction>
</comment>
<evidence type="ECO:0000256" key="4">
    <source>
        <dbReference type="ARBA" id="ARBA00022679"/>
    </source>
</evidence>
<dbReference type="Pfam" id="PF02518">
    <property type="entry name" value="HATPase_c"/>
    <property type="match status" value="1"/>
</dbReference>
<dbReference type="CDD" id="cd00130">
    <property type="entry name" value="PAS"/>
    <property type="match status" value="1"/>
</dbReference>
<evidence type="ECO:0000256" key="5">
    <source>
        <dbReference type="ARBA" id="ARBA00022741"/>
    </source>
</evidence>
<dbReference type="InterPro" id="IPR036890">
    <property type="entry name" value="HATPase_C_sf"/>
</dbReference>
<dbReference type="InterPro" id="IPR003594">
    <property type="entry name" value="HATPase_dom"/>
</dbReference>
<dbReference type="NCBIfam" id="TIGR00229">
    <property type="entry name" value="sensory_box"/>
    <property type="match status" value="1"/>
</dbReference>
<evidence type="ECO:0000259" key="11">
    <source>
        <dbReference type="PROSITE" id="PS50113"/>
    </source>
</evidence>
<dbReference type="SMART" id="SM00388">
    <property type="entry name" value="HisKA"/>
    <property type="match status" value="1"/>
</dbReference>
<accession>A0A7S7LWY7</accession>
<dbReference type="PROSITE" id="PS50109">
    <property type="entry name" value="HIS_KIN"/>
    <property type="match status" value="1"/>
</dbReference>
<dbReference type="SMART" id="SM00091">
    <property type="entry name" value="PAS"/>
    <property type="match status" value="1"/>
</dbReference>
<keyword evidence="13" id="KW-1185">Reference proteome</keyword>
<dbReference type="InterPro" id="IPR003661">
    <property type="entry name" value="HisK_dim/P_dom"/>
</dbReference>
<dbReference type="PROSITE" id="PS50112">
    <property type="entry name" value="PAS"/>
    <property type="match status" value="1"/>
</dbReference>
<evidence type="ECO:0000256" key="8">
    <source>
        <dbReference type="ARBA" id="ARBA00023012"/>
    </source>
</evidence>
<dbReference type="InterPro" id="IPR035965">
    <property type="entry name" value="PAS-like_dom_sf"/>
</dbReference>
<dbReference type="EMBL" id="CP054492">
    <property type="protein sequence ID" value="QOY52896.1"/>
    <property type="molecule type" value="Genomic_DNA"/>
</dbReference>